<feature type="binding site" evidence="17">
    <location>
        <begin position="486"/>
        <end position="487"/>
    </location>
    <ligand>
        <name>UDP-alpha-D-glucuronate</name>
        <dbReference type="ChEBI" id="CHEBI:58052"/>
    </ligand>
</feature>
<evidence type="ECO:0000259" key="20">
    <source>
        <dbReference type="Pfam" id="PF02911"/>
    </source>
</evidence>
<comment type="pathway">
    <text evidence="1 17">Bacterial outer membrane biogenesis; lipopolysaccharide biosynthesis.</text>
</comment>
<evidence type="ECO:0000259" key="19">
    <source>
        <dbReference type="Pfam" id="PF01370"/>
    </source>
</evidence>
<dbReference type="GO" id="GO:0009245">
    <property type="term" value="P:lipid A biosynthetic process"/>
    <property type="evidence" value="ECO:0007669"/>
    <property type="project" value="UniProtKB-KW"/>
</dbReference>
<dbReference type="GO" id="GO:0016020">
    <property type="term" value="C:membrane"/>
    <property type="evidence" value="ECO:0007669"/>
    <property type="project" value="GOC"/>
</dbReference>
<feature type="active site" description="Proton donor; for formyltransferase activity" evidence="17">
    <location>
        <position position="157"/>
    </location>
</feature>
<dbReference type="FunFam" id="3.40.50.720:FF:000197">
    <property type="entry name" value="Bifunctional polymyxin resistance protein ArnA"/>
    <property type="match status" value="1"/>
</dbReference>
<evidence type="ECO:0000313" key="21">
    <source>
        <dbReference type="EMBL" id="RMO84322.1"/>
    </source>
</evidence>
<dbReference type="Pfam" id="PF01370">
    <property type="entry name" value="Epimerase"/>
    <property type="match status" value="1"/>
</dbReference>
<dbReference type="EC" id="2.1.2.13" evidence="17"/>
<dbReference type="GO" id="GO:0046677">
    <property type="term" value="P:response to antibiotic"/>
    <property type="evidence" value="ECO:0007669"/>
    <property type="project" value="UniProtKB-KW"/>
</dbReference>
<feature type="domain" description="Formyl transferase N-terminal" evidence="18">
    <location>
        <begin position="78"/>
        <end position="229"/>
    </location>
</feature>
<dbReference type="GO" id="GO:0016831">
    <property type="term" value="F:carboxy-lyase activity"/>
    <property type="evidence" value="ECO:0007669"/>
    <property type="project" value="InterPro"/>
</dbReference>
<comment type="catalytic activity">
    <reaction evidence="17">
        <text>UDP-4-amino-4-deoxy-beta-L-arabinose + (6R)-10-formyltetrahydrofolate = UDP-4-deoxy-4-formamido-beta-L-arabinose + (6S)-5,6,7,8-tetrahydrofolate + H(+)</text>
        <dbReference type="Rhea" id="RHEA:24706"/>
        <dbReference type="ChEBI" id="CHEBI:15378"/>
        <dbReference type="ChEBI" id="CHEBI:57453"/>
        <dbReference type="ChEBI" id="CHEBI:58708"/>
        <dbReference type="ChEBI" id="CHEBI:58709"/>
        <dbReference type="ChEBI" id="CHEBI:195366"/>
        <dbReference type="EC" id="2.1.2.13"/>
    </reaction>
</comment>
<evidence type="ECO:0000313" key="22">
    <source>
        <dbReference type="Proteomes" id="UP000279372"/>
    </source>
</evidence>
<dbReference type="InterPro" id="IPR036291">
    <property type="entry name" value="NAD(P)-bd_dom_sf"/>
</dbReference>
<dbReference type="EMBL" id="RBQB01000259">
    <property type="protein sequence ID" value="RMO84322.1"/>
    <property type="molecule type" value="Genomic_DNA"/>
</dbReference>
<dbReference type="EC" id="1.1.1.305" evidence="17"/>
<comment type="function">
    <text evidence="11 17">Bifunctional enzyme that catalyzes the oxidative decarboxylation of UDP-glucuronic acid (UDP-GlcUA) to UDP-4-keto-arabinose (UDP-Ara4O) and the addition of a formyl group to UDP-4-amino-4-deoxy-L-arabinose (UDP-L-Ara4N) to form UDP-L-4-formamido-arabinose (UDP-L-Ara4FN). The modified arabinose is attached to lipid A and is required for resistance to polymyxin and cationic antimicrobial peptides.</text>
</comment>
<evidence type="ECO:0000256" key="2">
    <source>
        <dbReference type="ARBA" id="ARBA00022516"/>
    </source>
</evidence>
<evidence type="ECO:0000256" key="16">
    <source>
        <dbReference type="ARBA" id="ARBA00063233"/>
    </source>
</evidence>
<keyword evidence="5 17" id="KW-0448">Lipopolysaccharide biosynthesis</keyword>
<dbReference type="Pfam" id="PF02911">
    <property type="entry name" value="Formyl_trans_C"/>
    <property type="match status" value="1"/>
</dbReference>
<feature type="binding site" evidence="17">
    <location>
        <position position="545"/>
    </location>
    <ligand>
        <name>UDP-alpha-D-glucuronate</name>
        <dbReference type="ChEBI" id="CHEBI:58052"/>
    </ligand>
</feature>
<comment type="caution">
    <text evidence="17">Lacks conserved residue(s) required for the propagation of feature annotation.</text>
</comment>
<keyword evidence="2 17" id="KW-0444">Lipid biosynthesis</keyword>
<sequence length="714" mass="79781">MHRHGFAGRIPRPDVQRCPCASAFLHRKSRAQFVRDCHRSRCNSPYEQGCAMSTKVVVYAYHDIGCVGLQALLDADYEIAAVFTHADDPEEKTFFGSVAQLCARHDIPVHAPEDPNHPLWIERVSKLAPDFIFSFYYRALLSEPLLACAKRGAFNLHGSLLPRYRGRAPANWVLVNGETETGVTLHKMVKRADAGPVFAQQRISISATDTALTLHGKLREAAIALLSDALPSLARDQLSGTPQDESLATCFGRRTPADGLIDWSLPAARLYDLIRAVTQPYPGAFCPVGDDKLIIWAARVEPSNNSAAPGTVISHDPLRIACGEGSLIIHAGQRGNEGLYLSGTQLAREFGLVQGSQLRDAKKQRPVRRTRVLILGVNGFIGNHLSERLLQDDRYEIYGMDIGSDAIERLRAKPNFHFIEGDISIHTEWIEYHIKKCDVVLPLVAIATPIEYTRNPLRVFELDFEENLKIVRYCVKYNKRVIFPSTSEVYGMCQDASFNEDTSNLVVGPINKQRWIYSVSKQLLDRVIWAYGQKGLQFTLFRPFNWMGPRLDRLDSARIGSSRAITQLILHLVEGTPIRLVDGGAQKRCFTDVADGIEALARIIENRDGRCNGQIINIGNPDNEASIRQLGEELLRQFEAHPLRNNFPPFAGFRDVESQSFYGKGYQDVSHRKPGIDNARQLIGWAPGIALSETIGKTLDFFLREAMAEKANPC</sequence>
<keyword evidence="8 17" id="KW-0443">Lipid metabolism</keyword>
<feature type="binding site" evidence="17">
    <location>
        <begin position="579"/>
        <end position="588"/>
    </location>
    <ligand>
        <name>UDP-alpha-D-glucuronate</name>
        <dbReference type="ChEBI" id="CHEBI:58052"/>
    </ligand>
</feature>
<feature type="region of interest" description="Formyltransferase ArnAFT" evidence="17">
    <location>
        <begin position="1"/>
        <end position="358"/>
    </location>
</feature>
<evidence type="ECO:0000256" key="8">
    <source>
        <dbReference type="ARBA" id="ARBA00023098"/>
    </source>
</evidence>
<dbReference type="InterPro" id="IPR050177">
    <property type="entry name" value="Lipid_A_modif_metabolic_enz"/>
</dbReference>
<comment type="subunit">
    <text evidence="16 17">Homohexamer, formed by a dimer of trimers.</text>
</comment>
<dbReference type="SUPFAM" id="SSF53328">
    <property type="entry name" value="Formyltransferase"/>
    <property type="match status" value="1"/>
</dbReference>
<evidence type="ECO:0000256" key="11">
    <source>
        <dbReference type="ARBA" id="ARBA00059105"/>
    </source>
</evidence>
<keyword evidence="3 17" id="KW-0441">Lipid A biosynthesis</keyword>
<comment type="catalytic activity">
    <reaction evidence="17">
        <text>UDP-alpha-D-glucuronate + NAD(+) = UDP-beta-L-threo-pentopyranos-4-ulose + CO2 + NADH</text>
        <dbReference type="Rhea" id="RHEA:24702"/>
        <dbReference type="ChEBI" id="CHEBI:16526"/>
        <dbReference type="ChEBI" id="CHEBI:57540"/>
        <dbReference type="ChEBI" id="CHEBI:57945"/>
        <dbReference type="ChEBI" id="CHEBI:58052"/>
        <dbReference type="ChEBI" id="CHEBI:58710"/>
        <dbReference type="EC" id="1.1.1.305"/>
    </reaction>
</comment>
<dbReference type="NCBIfam" id="NF005998">
    <property type="entry name" value="PRK08125.1"/>
    <property type="match status" value="1"/>
</dbReference>
<dbReference type="GO" id="GO:0099619">
    <property type="term" value="F:UDP-4-amino-4-deoxy-L-arabinose formyltransferase activity"/>
    <property type="evidence" value="ECO:0007669"/>
    <property type="project" value="UniProtKB-EC"/>
</dbReference>
<dbReference type="UniPathway" id="UPA00030"/>
<dbReference type="InterPro" id="IPR045869">
    <property type="entry name" value="Arna-like_SDR_e"/>
</dbReference>
<comment type="pathway">
    <text evidence="13 17">Nucleotide-sugar biosynthesis; UDP-4-deoxy-4-formamido-beta-L-arabinose biosynthesis; UDP-4-deoxy-4-formamido-beta-L-arabinose from UDP-alpha-D-glucuronate: step 1/3.</text>
</comment>
<dbReference type="InterPro" id="IPR036477">
    <property type="entry name" value="Formyl_transf_N_sf"/>
</dbReference>
<feature type="domain" description="NAD-dependent epimerase/dehydratase" evidence="19">
    <location>
        <begin position="372"/>
        <end position="619"/>
    </location>
</feature>
<feature type="binding site" evidence="17">
    <location>
        <position position="666"/>
    </location>
    <ligand>
        <name>UDP-alpha-D-glucuronate</name>
        <dbReference type="ChEBI" id="CHEBI:58052"/>
    </ligand>
</feature>
<evidence type="ECO:0000256" key="14">
    <source>
        <dbReference type="ARBA" id="ARBA00060910"/>
    </source>
</evidence>
<feature type="binding site" evidence="17">
    <location>
        <position position="447"/>
    </location>
    <ligand>
        <name>UDP-alpha-D-glucuronate</name>
        <dbReference type="ChEBI" id="CHEBI:58052"/>
    </ligand>
</feature>
<evidence type="ECO:0000256" key="5">
    <source>
        <dbReference type="ARBA" id="ARBA00022985"/>
    </source>
</evidence>
<feature type="binding site" evidence="17">
    <location>
        <begin position="189"/>
        <end position="193"/>
    </location>
    <ligand>
        <name>(6R)-10-formyltetrahydrofolate</name>
        <dbReference type="ChEBI" id="CHEBI:195366"/>
    </ligand>
</feature>
<comment type="caution">
    <text evidence="21">The sequence shown here is derived from an EMBL/GenBank/DDBJ whole genome shotgun (WGS) entry which is preliminary data.</text>
</comment>
<dbReference type="PANTHER" id="PTHR43245:SF13">
    <property type="entry name" value="UDP-D-APIOSE_UDP-D-XYLOSE SYNTHASE 2"/>
    <property type="match status" value="1"/>
</dbReference>
<feature type="site" description="Raises pKa of active site His" evidence="17">
    <location>
        <position position="193"/>
    </location>
</feature>
<dbReference type="CDD" id="cd08702">
    <property type="entry name" value="Arna_FMT_C"/>
    <property type="match status" value="1"/>
</dbReference>
<evidence type="ECO:0000256" key="7">
    <source>
        <dbReference type="ARBA" id="ARBA00023027"/>
    </source>
</evidence>
<proteinExistence type="inferred from homology"/>
<feature type="binding site" evidence="17">
    <location>
        <position position="452"/>
    </location>
    <ligand>
        <name>UDP-alpha-D-glucuronate</name>
        <dbReference type="ChEBI" id="CHEBI:58052"/>
    </ligand>
</feature>
<keyword evidence="10 17" id="KW-0511">Multifunctional enzyme</keyword>
<name>A0A3M3YPA6_9PSED</name>
<dbReference type="NCBIfam" id="NF008872">
    <property type="entry name" value="PRK11908.1"/>
    <property type="match status" value="1"/>
</dbReference>
<evidence type="ECO:0000256" key="12">
    <source>
        <dbReference type="ARBA" id="ARBA00060566"/>
    </source>
</evidence>
<gene>
    <name evidence="17" type="primary">arnA</name>
    <name evidence="21" type="ORF">ALQ33_04622</name>
</gene>
<feature type="region of interest" description="Dehydrogenase ArnADH" evidence="17">
    <location>
        <begin position="368"/>
        <end position="714"/>
    </location>
</feature>
<keyword evidence="7 17" id="KW-0520">NAD</keyword>
<evidence type="ECO:0000256" key="6">
    <source>
        <dbReference type="ARBA" id="ARBA00023002"/>
    </source>
</evidence>
<evidence type="ECO:0000256" key="4">
    <source>
        <dbReference type="ARBA" id="ARBA00022679"/>
    </source>
</evidence>
<dbReference type="Gene3D" id="3.40.50.12230">
    <property type="match status" value="1"/>
</dbReference>
<dbReference type="Proteomes" id="UP000279372">
    <property type="component" value="Unassembled WGS sequence"/>
</dbReference>
<dbReference type="InterPro" id="IPR002376">
    <property type="entry name" value="Formyl_transf_N"/>
</dbReference>
<protein>
    <recommendedName>
        <fullName evidence="17">Bifunctional polymyxin resistance protein ArnA</fullName>
    </recommendedName>
    <domain>
        <recommendedName>
            <fullName evidence="17">UDP-4-amino-4-deoxy-L-arabinose formyltransferase</fullName>
            <ecNumber evidence="17">2.1.2.13</ecNumber>
        </recommendedName>
        <alternativeName>
            <fullName evidence="17">ArnAFT</fullName>
        </alternativeName>
        <alternativeName>
            <fullName evidence="17">UDP-L-Ara4N formyltransferase</fullName>
        </alternativeName>
    </domain>
    <domain>
        <recommendedName>
            <fullName evidence="17">UDP-glucuronic acid oxidase, UDP-4-keto-hexauronic acid decarboxylating</fullName>
            <ecNumber evidence="17">1.1.1.305</ecNumber>
        </recommendedName>
        <alternativeName>
            <fullName evidence="17">ArnADH</fullName>
        </alternativeName>
        <alternativeName>
            <fullName evidence="17">UDP-GlcUA decarboxylase</fullName>
        </alternativeName>
        <alternativeName>
            <fullName evidence="17">UDP-glucuronic acid dehydrogenase</fullName>
        </alternativeName>
    </domain>
</protein>
<dbReference type="InterPro" id="IPR021168">
    <property type="entry name" value="Bifun_polymyxin_resist_ArnA"/>
</dbReference>
<feature type="domain" description="Formyl transferase C-terminal" evidence="20">
    <location>
        <begin position="255"/>
        <end position="334"/>
    </location>
</feature>
<reference evidence="21 22" key="1">
    <citation type="submission" date="2018-08" db="EMBL/GenBank/DDBJ databases">
        <title>Recombination of ecologically and evolutionarily significant loci maintains genetic cohesion in the Pseudomonas syringae species complex.</title>
        <authorList>
            <person name="Dillon M."/>
            <person name="Thakur S."/>
            <person name="Almeida R.N.D."/>
            <person name="Weir B.S."/>
            <person name="Guttman D.S."/>
        </authorList>
    </citation>
    <scope>NUCLEOTIDE SEQUENCE [LARGE SCALE GENOMIC DNA]</scope>
    <source>
        <strain evidence="21 22">ICMP 8902</strain>
    </source>
</reference>
<evidence type="ECO:0000259" key="18">
    <source>
        <dbReference type="Pfam" id="PF00551"/>
    </source>
</evidence>
<dbReference type="UniPathway" id="UPA00032">
    <property type="reaction ID" value="UER00492"/>
</dbReference>
<keyword evidence="9 17" id="KW-0046">Antibiotic resistance</keyword>
<comment type="similarity">
    <text evidence="14 17">In the C-terminal section; belongs to the NAD(P)-dependent epimerase/dehydratase family. UDP-glucuronic acid decarboxylase subfamily.</text>
</comment>
<evidence type="ECO:0000256" key="3">
    <source>
        <dbReference type="ARBA" id="ARBA00022556"/>
    </source>
</evidence>
<dbReference type="AlphaFoldDB" id="A0A3M3YPA6"/>
<comment type="similarity">
    <text evidence="15 17">In the N-terminal section; belongs to the Fmt family. UDP-L-Ara4N formyltransferase subfamily.</text>
</comment>
<evidence type="ECO:0000256" key="9">
    <source>
        <dbReference type="ARBA" id="ARBA00023251"/>
    </source>
</evidence>
<organism evidence="21 22">
    <name type="scientific">Pseudomonas syringae pv. philadelphi</name>
    <dbReference type="NCBI Taxonomy" id="251706"/>
    <lineage>
        <taxon>Bacteria</taxon>
        <taxon>Pseudomonadati</taxon>
        <taxon>Pseudomonadota</taxon>
        <taxon>Gammaproteobacteria</taxon>
        <taxon>Pseudomonadales</taxon>
        <taxon>Pseudomonadaceae</taxon>
        <taxon>Pseudomonas</taxon>
    </lineage>
</organism>
<evidence type="ECO:0000256" key="1">
    <source>
        <dbReference type="ARBA" id="ARBA00004756"/>
    </source>
</evidence>
<dbReference type="HAMAP" id="MF_01166">
    <property type="entry name" value="ArnA"/>
    <property type="match status" value="1"/>
</dbReference>
<feature type="binding site" evidence="17">
    <location>
        <position position="514"/>
    </location>
    <ligand>
        <name>UDP-alpha-D-glucuronate</name>
        <dbReference type="ChEBI" id="CHEBI:58052"/>
    </ligand>
</feature>
<keyword evidence="6 17" id="KW-0560">Oxidoreductase</keyword>
<dbReference type="InterPro" id="IPR001509">
    <property type="entry name" value="Epimerase_deHydtase"/>
</dbReference>
<dbReference type="GO" id="GO:0009103">
    <property type="term" value="P:lipopolysaccharide biosynthetic process"/>
    <property type="evidence" value="ECO:0007669"/>
    <property type="project" value="UniProtKB-UniRule"/>
</dbReference>
<evidence type="ECO:0000256" key="13">
    <source>
        <dbReference type="ARBA" id="ARBA00060576"/>
    </source>
</evidence>
<feature type="binding site" evidence="17">
    <location>
        <position position="167"/>
    </location>
    <ligand>
        <name>(6R)-10-formyltetrahydrofolate</name>
        <dbReference type="ChEBI" id="CHEBI:195366"/>
    </ligand>
</feature>
<evidence type="ECO:0000256" key="17">
    <source>
        <dbReference type="HAMAP-Rule" id="MF_01166"/>
    </source>
</evidence>
<dbReference type="NCBIfam" id="NF005414">
    <property type="entry name" value="PRK06988.1"/>
    <property type="match status" value="1"/>
</dbReference>
<accession>A0A3M3YPA6</accession>
<feature type="active site" description="Proton donor; for decarboxylase activity" evidence="17">
    <location>
        <position position="672"/>
    </location>
</feature>
<feature type="site" description="Transition state stabilizer" evidence="17">
    <location>
        <position position="155"/>
    </location>
</feature>
<evidence type="ECO:0000256" key="15">
    <source>
        <dbReference type="ARBA" id="ARBA00061216"/>
    </source>
</evidence>
<dbReference type="Gene3D" id="3.40.50.720">
    <property type="entry name" value="NAD(P)-binding Rossmann-like Domain"/>
    <property type="match status" value="1"/>
</dbReference>
<dbReference type="InterPro" id="IPR011034">
    <property type="entry name" value="Formyl_transferase-like_C_sf"/>
</dbReference>
<dbReference type="SUPFAM" id="SSF50486">
    <property type="entry name" value="FMT C-terminal domain-like"/>
    <property type="match status" value="1"/>
</dbReference>
<feature type="active site" description="Proton acceptor; for decarboxylase activity" evidence="17">
    <location>
        <position position="488"/>
    </location>
</feature>
<dbReference type="Pfam" id="PF00551">
    <property type="entry name" value="Formyl_trans_N"/>
    <property type="match status" value="1"/>
</dbReference>
<feature type="binding site" evidence="17">
    <location>
        <begin position="422"/>
        <end position="423"/>
    </location>
    <ligand>
        <name>NAD(+)</name>
        <dbReference type="ChEBI" id="CHEBI:57540"/>
    </ligand>
</feature>
<dbReference type="CDD" id="cd05257">
    <property type="entry name" value="Arna_like_SDR_e"/>
    <property type="match status" value="1"/>
</dbReference>
<keyword evidence="4 17" id="KW-0808">Transferase</keyword>
<comment type="pathway">
    <text evidence="12 17">Nucleotide-sugar biosynthesis; UDP-4-deoxy-4-formamido-beta-L-arabinose biosynthesis; UDP-4-deoxy-4-formamido-beta-L-arabinose from UDP-alpha-D-glucuronate: step 3/3.</text>
</comment>
<feature type="binding site" evidence="17">
    <location>
        <position position="401"/>
    </location>
    <ligand>
        <name>NAD(+)</name>
        <dbReference type="ChEBI" id="CHEBI:57540"/>
    </ligand>
</feature>
<dbReference type="SUPFAM" id="SSF51735">
    <property type="entry name" value="NAD(P)-binding Rossmann-fold domains"/>
    <property type="match status" value="1"/>
</dbReference>
<evidence type="ECO:0000256" key="10">
    <source>
        <dbReference type="ARBA" id="ARBA00023268"/>
    </source>
</evidence>
<dbReference type="InterPro" id="IPR005793">
    <property type="entry name" value="Formyl_trans_C"/>
</dbReference>
<dbReference type="GO" id="GO:0099618">
    <property type="term" value="F:UDP-glucuronate dehydrogenase activity"/>
    <property type="evidence" value="ECO:0007669"/>
    <property type="project" value="UniProtKB-EC"/>
</dbReference>
<dbReference type="PANTHER" id="PTHR43245">
    <property type="entry name" value="BIFUNCTIONAL POLYMYXIN RESISTANCE PROTEIN ARNA"/>
    <property type="match status" value="1"/>
</dbReference>